<dbReference type="AlphaFoldDB" id="A0A5J4J556"/>
<dbReference type="NCBIfam" id="TIGR04183">
    <property type="entry name" value="Por_Secre_tail"/>
    <property type="match status" value="1"/>
</dbReference>
<evidence type="ECO:0000313" key="4">
    <source>
        <dbReference type="EMBL" id="GER61020.1"/>
    </source>
</evidence>
<dbReference type="Proteomes" id="UP000326509">
    <property type="component" value="Unassembled WGS sequence"/>
</dbReference>
<comment type="caution">
    <text evidence="4">The sequence shown here is derived from an EMBL/GenBank/DDBJ whole genome shotgun (WGS) entry which is preliminary data.</text>
</comment>
<dbReference type="SUPFAM" id="SSF49785">
    <property type="entry name" value="Galactose-binding domain-like"/>
    <property type="match status" value="1"/>
</dbReference>
<dbReference type="RefSeq" id="WP_151675446.1">
    <property type="nucleotide sequence ID" value="NZ_BKCG01000014.1"/>
</dbReference>
<evidence type="ECO:0000256" key="1">
    <source>
        <dbReference type="ARBA" id="ARBA00022729"/>
    </source>
</evidence>
<proteinExistence type="predicted"/>
<feature type="chain" id="PRO_5023868074" description="Secretion system C-terminal sorting domain-containing protein" evidence="2">
    <location>
        <begin position="27"/>
        <end position="639"/>
    </location>
</feature>
<dbReference type="OrthoDB" id="1387963at2"/>
<keyword evidence="1 2" id="KW-0732">Signal</keyword>
<evidence type="ECO:0000256" key="2">
    <source>
        <dbReference type="SAM" id="SignalP"/>
    </source>
</evidence>
<evidence type="ECO:0000259" key="3">
    <source>
        <dbReference type="Pfam" id="PF18962"/>
    </source>
</evidence>
<dbReference type="InterPro" id="IPR026444">
    <property type="entry name" value="Secre_tail"/>
</dbReference>
<accession>A0A5J4J556</accession>
<feature type="domain" description="Secretion system C-terminal sorting" evidence="3">
    <location>
        <begin position="565"/>
        <end position="638"/>
    </location>
</feature>
<reference evidence="4 5" key="1">
    <citation type="submission" date="2019-08" db="EMBL/GenBank/DDBJ databases">
        <title>Draft genome sequence of Ulvibacter marinus type strain NBRC 109484.</title>
        <authorList>
            <person name="Kawano K."/>
            <person name="Ushijima N."/>
            <person name="Kihara M."/>
            <person name="Itoh H."/>
        </authorList>
    </citation>
    <scope>NUCLEOTIDE SEQUENCE [LARGE SCALE GENOMIC DNA]</scope>
    <source>
        <strain evidence="4 5">NBRC 109484</strain>
    </source>
</reference>
<gene>
    <name evidence="4" type="ORF">ULMA_31280</name>
</gene>
<name>A0A5J4J556_9FLAO</name>
<keyword evidence="5" id="KW-1185">Reference proteome</keyword>
<evidence type="ECO:0000313" key="5">
    <source>
        <dbReference type="Proteomes" id="UP000326509"/>
    </source>
</evidence>
<feature type="signal peptide" evidence="2">
    <location>
        <begin position="1"/>
        <end position="26"/>
    </location>
</feature>
<sequence length="639" mass="69878">MKTNIFFRQATLMLFAIMFNSFNSTAQDTTCPDNLLINGEFNATCSNFNTTCLQNWSVAGGSPQIFGLPSSPYAWMWSTQGTGEAISGGFNFVTGVTYDISFRVRATDGNVSCENTGITSIINVMASNSPGGVTASPNGEVIFQSNSGPYLGGWSTVSVQFTPTVNASNIWIFPYQAANNCRIDLSIDDICITEANSISEDGAFCCDESENLVQNGNFEYGDTGFTSDYTQNGATLPGQYDVTNSAAAFGASVTDHSFCEDPSLYNSNNKYLVVNGKTTQASGSESMVWKKSLNLDPEKEYRFCANFKNMPQCTFDILPQIEITTNTGYSETATINVDPNDPCAWQTVSFCFRGDEDMDFSITLKEDGLGDGNDLAIDDIAVSELIDPELAISVLHQGNPQQVTASINTISTSDDALPYDQDTCDEPYFWYAITLSGFTGGTYQIDFNQPYAWGNNTGFNIFNPSPIPDVSGSNPWNLTTTFPNYNFEQNTLYLIGMTTPSCCLDCVDEGLTYQIIYNNRMSTLEFDINEANEAWIKSWLGTYAPTLGTSRTQETQLNATSLLQVFPNPAKSKATIALLESDINTINIYTLTGQNISQIIAPANTRSHQIDISNLNSGVYMIKVLTADNQTMTSRLIVE</sequence>
<organism evidence="4 5">
    <name type="scientific">Patiriisocius marinus</name>
    <dbReference type="NCBI Taxonomy" id="1397112"/>
    <lineage>
        <taxon>Bacteria</taxon>
        <taxon>Pseudomonadati</taxon>
        <taxon>Bacteroidota</taxon>
        <taxon>Flavobacteriia</taxon>
        <taxon>Flavobacteriales</taxon>
        <taxon>Flavobacteriaceae</taxon>
        <taxon>Patiriisocius</taxon>
    </lineage>
</organism>
<dbReference type="Pfam" id="PF18962">
    <property type="entry name" value="Por_Secre_tail"/>
    <property type="match status" value="1"/>
</dbReference>
<dbReference type="EMBL" id="BKCG01000014">
    <property type="protein sequence ID" value="GER61020.1"/>
    <property type="molecule type" value="Genomic_DNA"/>
</dbReference>
<dbReference type="InterPro" id="IPR008979">
    <property type="entry name" value="Galactose-bd-like_sf"/>
</dbReference>
<protein>
    <recommendedName>
        <fullName evidence="3">Secretion system C-terminal sorting domain-containing protein</fullName>
    </recommendedName>
</protein>
<dbReference type="Gene3D" id="2.60.120.260">
    <property type="entry name" value="Galactose-binding domain-like"/>
    <property type="match status" value="2"/>
</dbReference>